<protein>
    <submittedName>
        <fullName evidence="1">Uncharacterized protein</fullName>
    </submittedName>
</protein>
<dbReference type="AlphaFoldDB" id="A0A317VHK4"/>
<gene>
    <name evidence="1" type="ORF">BO70DRAFT_364903</name>
</gene>
<sequence>MPQTSPLAEIVDPIDGTGPGLVRYRLQEAEAGAGATLPTPCHATPRHAMPCHAMLFVCLGCRVP</sequence>
<evidence type="ECO:0000313" key="1">
    <source>
        <dbReference type="EMBL" id="PWY72372.1"/>
    </source>
</evidence>
<organism evidence="1 2">
    <name type="scientific">Aspergillus heteromorphus CBS 117.55</name>
    <dbReference type="NCBI Taxonomy" id="1448321"/>
    <lineage>
        <taxon>Eukaryota</taxon>
        <taxon>Fungi</taxon>
        <taxon>Dikarya</taxon>
        <taxon>Ascomycota</taxon>
        <taxon>Pezizomycotina</taxon>
        <taxon>Eurotiomycetes</taxon>
        <taxon>Eurotiomycetidae</taxon>
        <taxon>Eurotiales</taxon>
        <taxon>Aspergillaceae</taxon>
        <taxon>Aspergillus</taxon>
        <taxon>Aspergillus subgen. Circumdati</taxon>
    </lineage>
</organism>
<keyword evidence="2" id="KW-1185">Reference proteome</keyword>
<evidence type="ECO:0000313" key="2">
    <source>
        <dbReference type="Proteomes" id="UP000247233"/>
    </source>
</evidence>
<dbReference type="Proteomes" id="UP000247233">
    <property type="component" value="Unassembled WGS sequence"/>
</dbReference>
<comment type="caution">
    <text evidence="1">The sequence shown here is derived from an EMBL/GenBank/DDBJ whole genome shotgun (WGS) entry which is preliminary data.</text>
</comment>
<dbReference type="EMBL" id="MSFL01000026">
    <property type="protein sequence ID" value="PWY72372.1"/>
    <property type="molecule type" value="Genomic_DNA"/>
</dbReference>
<proteinExistence type="predicted"/>
<accession>A0A317VHK4</accession>
<name>A0A317VHK4_9EURO</name>
<dbReference type="VEuPathDB" id="FungiDB:BO70DRAFT_364903"/>
<reference evidence="1 2" key="1">
    <citation type="submission" date="2016-12" db="EMBL/GenBank/DDBJ databases">
        <title>The genomes of Aspergillus section Nigri reveals drivers in fungal speciation.</title>
        <authorList>
            <consortium name="DOE Joint Genome Institute"/>
            <person name="Vesth T.C."/>
            <person name="Nybo J."/>
            <person name="Theobald S."/>
            <person name="Brandl J."/>
            <person name="Frisvad J.C."/>
            <person name="Nielsen K.F."/>
            <person name="Lyhne E.K."/>
            <person name="Kogle M.E."/>
            <person name="Kuo A."/>
            <person name="Riley R."/>
            <person name="Clum A."/>
            <person name="Nolan M."/>
            <person name="Lipzen A."/>
            <person name="Salamov A."/>
            <person name="Henrissat B."/>
            <person name="Wiebenga A."/>
            <person name="De Vries R.P."/>
            <person name="Grigoriev I.V."/>
            <person name="Mortensen U.H."/>
            <person name="Andersen M.R."/>
            <person name="Baker S.E."/>
        </authorList>
    </citation>
    <scope>NUCLEOTIDE SEQUENCE [LARGE SCALE GENOMIC DNA]</scope>
    <source>
        <strain evidence="1 2">CBS 117.55</strain>
    </source>
</reference>
<dbReference type="GeneID" id="37066165"/>
<dbReference type="RefSeq" id="XP_025396474.1">
    <property type="nucleotide sequence ID" value="XM_025543928.1"/>
</dbReference>